<evidence type="ECO:0000313" key="10">
    <source>
        <dbReference type="EMBL" id="WWC92945.1"/>
    </source>
</evidence>
<dbReference type="GO" id="GO:0051225">
    <property type="term" value="P:spindle assembly"/>
    <property type="evidence" value="ECO:0007669"/>
    <property type="project" value="TreeGrafter"/>
</dbReference>
<dbReference type="PANTHER" id="PTHR19302:SF27">
    <property type="entry name" value="GAMMA-TUBULIN COMPLEX COMPONENT 4"/>
    <property type="match status" value="1"/>
</dbReference>
<dbReference type="GeneID" id="91098576"/>
<keyword evidence="5 6" id="KW-0206">Cytoskeleton</keyword>
<evidence type="ECO:0000313" key="11">
    <source>
        <dbReference type="Proteomes" id="UP001355207"/>
    </source>
</evidence>
<dbReference type="GO" id="GO:0051321">
    <property type="term" value="P:meiotic cell cycle"/>
    <property type="evidence" value="ECO:0007669"/>
    <property type="project" value="TreeGrafter"/>
</dbReference>
<evidence type="ECO:0000259" key="8">
    <source>
        <dbReference type="Pfam" id="PF04130"/>
    </source>
</evidence>
<evidence type="ECO:0000256" key="6">
    <source>
        <dbReference type="RuleBase" id="RU363050"/>
    </source>
</evidence>
<dbReference type="Pfam" id="PF04130">
    <property type="entry name" value="GCP_C_terminal"/>
    <property type="match status" value="1"/>
</dbReference>
<dbReference type="InterPro" id="IPR007259">
    <property type="entry name" value="GCP"/>
</dbReference>
<evidence type="ECO:0000256" key="4">
    <source>
        <dbReference type="ARBA" id="ARBA00022701"/>
    </source>
</evidence>
<evidence type="ECO:0000256" key="1">
    <source>
        <dbReference type="ARBA" id="ARBA00004267"/>
    </source>
</evidence>
<reference evidence="10 11" key="1">
    <citation type="submission" date="2024-01" db="EMBL/GenBank/DDBJ databases">
        <title>Comparative genomics of Cryptococcus and Kwoniella reveals pathogenesis evolution and contrasting modes of karyotype evolution via chromosome fusion or intercentromeric recombination.</title>
        <authorList>
            <person name="Coelho M.A."/>
            <person name="David-Palma M."/>
            <person name="Shea T."/>
            <person name="Bowers K."/>
            <person name="McGinley-Smith S."/>
            <person name="Mohammad A.W."/>
            <person name="Gnirke A."/>
            <person name="Yurkov A.M."/>
            <person name="Nowrousian M."/>
            <person name="Sun S."/>
            <person name="Cuomo C.A."/>
            <person name="Heitman J."/>
        </authorList>
    </citation>
    <scope>NUCLEOTIDE SEQUENCE [LARGE SCALE GENOMIC DNA]</scope>
    <source>
        <strain evidence="10 11">CBS 6074</strain>
    </source>
</reference>
<dbReference type="AlphaFoldDB" id="A0AAX4K7W8"/>
<keyword evidence="3 6" id="KW-0963">Cytoplasm</keyword>
<dbReference type="InterPro" id="IPR041470">
    <property type="entry name" value="GCP_N"/>
</dbReference>
<name>A0AAX4K7W8_9TREE</name>
<protein>
    <recommendedName>
        <fullName evidence="6">Spindle pole body component</fullName>
    </recommendedName>
</protein>
<evidence type="ECO:0000256" key="5">
    <source>
        <dbReference type="ARBA" id="ARBA00023212"/>
    </source>
</evidence>
<gene>
    <name evidence="10" type="ORF">L201_007908</name>
</gene>
<sequence>MLAEVLLVLSGHQSSLFVPYPASPSTATTLVVSPHLTEYLHPGEVVTLNQLADLAFKYRRIKEWAIKTQKLGREAILNESLESTSSKRKGKQREEVSPKDDIPNQYFTTLADSILNVLEEYEILIVELEAKILSFDSGLLIQDNKNDSGGSGSGSGQGYVPLSNLSANFDKWRIPLGSLSSLISELSISKPSSSSANGCKEGEYLKPGKLIDLIESKRQTGNPTLFKIYTTIQNSLTQLFLTHLITFILYGIVPTPKSKSNYIPSIAFDIGSDPLSSPKYRIYQLNQNLLPVSIDGKTKESILYIGRVASTLKRENRNLPKSLIDGIREEIMNVKELDELNGLGDAIEGARAEVGEWLWKHILTGPQIIESLESLSNYFLTRKSDLTYSFLREIHQLKLDKIILSNPNSSSAVIKEQDLNLALLRSSLNTSSENDKFLDSLKFKMEKGPLRSLPTPQFKDKQTKDEADQNNQYSHSHTYKLFSSFLLGTPMNLITSITWPVDLFLSPKSLSIYSDINCYLLALRDTHLRISQTWALLSSQQKLRNKRVGRDDKENSGLIRSTWSLIRMMNWFINELLNHFMDIIDVQHNHLLKQLNIESKNGKDNSGLSGSIRGGGGSLKGSILGRNSVTPSSMYPSSVYKGLDRERGDSIGFTSSNKDGIPIPNSPLSESHTNTNWEERTVKSNKAPPTPNKSEKTYLDFLTLRSIHSKHLTFLLEALLLSDSTVSSLIKDILETCKKFTGLIEKWNGDLIPVMKNPNEDVDIMNIGGGIKERSETIKEINETLHESLLDFFNILLDSQNPPSLSNHQEGDKSSSENTLGGAKSFSRASKLNQISKMMNRQSSFSLNNNTSMKMKMESGSGLGPGNKTTINRSFDNDQSIGVGLERHIEQLLLKLDFNGILTQWKEKELNDEEDISEFNNTKSILAQGGL</sequence>
<evidence type="ECO:0000256" key="3">
    <source>
        <dbReference type="ARBA" id="ARBA00022490"/>
    </source>
</evidence>
<keyword evidence="4 6" id="KW-0493">Microtubule</keyword>
<dbReference type="GO" id="GO:0051011">
    <property type="term" value="F:microtubule minus-end binding"/>
    <property type="evidence" value="ECO:0007669"/>
    <property type="project" value="TreeGrafter"/>
</dbReference>
<feature type="region of interest" description="Disordered" evidence="7">
    <location>
        <begin position="803"/>
        <end position="824"/>
    </location>
</feature>
<feature type="region of interest" description="Disordered" evidence="7">
    <location>
        <begin position="651"/>
        <end position="692"/>
    </location>
</feature>
<feature type="region of interest" description="Disordered" evidence="7">
    <location>
        <begin position="82"/>
        <end position="102"/>
    </location>
</feature>
<dbReference type="RefSeq" id="XP_066079707.1">
    <property type="nucleotide sequence ID" value="XM_066223610.1"/>
</dbReference>
<proteinExistence type="inferred from homology"/>
<dbReference type="GO" id="GO:0005874">
    <property type="term" value="C:microtubule"/>
    <property type="evidence" value="ECO:0007669"/>
    <property type="project" value="UniProtKB-KW"/>
</dbReference>
<dbReference type="EMBL" id="CP144108">
    <property type="protein sequence ID" value="WWC92945.1"/>
    <property type="molecule type" value="Genomic_DNA"/>
</dbReference>
<evidence type="ECO:0000259" key="9">
    <source>
        <dbReference type="Pfam" id="PF17681"/>
    </source>
</evidence>
<dbReference type="GO" id="GO:0043015">
    <property type="term" value="F:gamma-tubulin binding"/>
    <property type="evidence" value="ECO:0007669"/>
    <property type="project" value="InterPro"/>
</dbReference>
<keyword evidence="11" id="KW-1185">Reference proteome</keyword>
<evidence type="ECO:0000256" key="2">
    <source>
        <dbReference type="ARBA" id="ARBA00010337"/>
    </source>
</evidence>
<dbReference type="Proteomes" id="UP001355207">
    <property type="component" value="Chromosome 11"/>
</dbReference>
<feature type="domain" description="Gamma tubulin complex component C-terminal" evidence="8">
    <location>
        <begin position="370"/>
        <end position="900"/>
    </location>
</feature>
<dbReference type="GO" id="GO:0000930">
    <property type="term" value="C:gamma-tubulin complex"/>
    <property type="evidence" value="ECO:0007669"/>
    <property type="project" value="UniProtKB-ARBA"/>
</dbReference>
<dbReference type="GO" id="GO:0007020">
    <property type="term" value="P:microtubule nucleation"/>
    <property type="evidence" value="ECO:0007669"/>
    <property type="project" value="InterPro"/>
</dbReference>
<feature type="region of interest" description="Disordered" evidence="7">
    <location>
        <begin position="448"/>
        <end position="472"/>
    </location>
</feature>
<dbReference type="GO" id="GO:0031122">
    <property type="term" value="P:cytoplasmic microtubule organization"/>
    <property type="evidence" value="ECO:0007669"/>
    <property type="project" value="TreeGrafter"/>
</dbReference>
<comment type="subcellular location">
    <subcellularLocation>
        <location evidence="1 6">Cytoplasm</location>
        <location evidence="1 6">Cytoskeleton</location>
        <location evidence="1 6">Microtubule organizing center</location>
    </subcellularLocation>
</comment>
<dbReference type="GO" id="GO:0000278">
    <property type="term" value="P:mitotic cell cycle"/>
    <property type="evidence" value="ECO:0007669"/>
    <property type="project" value="TreeGrafter"/>
</dbReference>
<accession>A0AAX4K7W8</accession>
<organism evidence="10 11">
    <name type="scientific">Kwoniella dendrophila CBS 6074</name>
    <dbReference type="NCBI Taxonomy" id="1295534"/>
    <lineage>
        <taxon>Eukaryota</taxon>
        <taxon>Fungi</taxon>
        <taxon>Dikarya</taxon>
        <taxon>Basidiomycota</taxon>
        <taxon>Agaricomycotina</taxon>
        <taxon>Tremellomycetes</taxon>
        <taxon>Tremellales</taxon>
        <taxon>Cryptococcaceae</taxon>
        <taxon>Kwoniella</taxon>
    </lineage>
</organism>
<dbReference type="GO" id="GO:0000922">
    <property type="term" value="C:spindle pole"/>
    <property type="evidence" value="ECO:0007669"/>
    <property type="project" value="InterPro"/>
</dbReference>
<comment type="similarity">
    <text evidence="2 6">Belongs to the TUBGCP family.</text>
</comment>
<feature type="domain" description="Gamma tubulin complex component protein N-terminal" evidence="9">
    <location>
        <begin position="2"/>
        <end position="362"/>
    </location>
</feature>
<dbReference type="Pfam" id="PF17681">
    <property type="entry name" value="GCP_N_terminal"/>
    <property type="match status" value="1"/>
</dbReference>
<evidence type="ECO:0000256" key="7">
    <source>
        <dbReference type="SAM" id="MobiDB-lite"/>
    </source>
</evidence>
<dbReference type="GO" id="GO:0044732">
    <property type="term" value="C:mitotic spindle pole body"/>
    <property type="evidence" value="ECO:0007669"/>
    <property type="project" value="TreeGrafter"/>
</dbReference>
<dbReference type="Gene3D" id="1.20.120.1900">
    <property type="entry name" value="Gamma-tubulin complex, C-terminal domain"/>
    <property type="match status" value="1"/>
</dbReference>
<dbReference type="PANTHER" id="PTHR19302">
    <property type="entry name" value="GAMMA TUBULIN COMPLEX PROTEIN"/>
    <property type="match status" value="1"/>
</dbReference>
<feature type="compositionally biased region" description="Polar residues" evidence="7">
    <location>
        <begin position="666"/>
        <end position="676"/>
    </location>
</feature>
<feature type="compositionally biased region" description="Basic and acidic residues" evidence="7">
    <location>
        <begin position="458"/>
        <end position="467"/>
    </location>
</feature>
<dbReference type="InterPro" id="IPR040457">
    <property type="entry name" value="GCP_C"/>
</dbReference>
<feature type="compositionally biased region" description="Basic and acidic residues" evidence="7">
    <location>
        <begin position="92"/>
        <end position="102"/>
    </location>
</feature>
<dbReference type="InterPro" id="IPR042241">
    <property type="entry name" value="GCP_C_sf"/>
</dbReference>